<evidence type="ECO:0000313" key="2">
    <source>
        <dbReference type="Proteomes" id="UP000182521"/>
    </source>
</evidence>
<gene>
    <name evidence="1" type="ORF">KX01_979</name>
</gene>
<proteinExistence type="predicted"/>
<dbReference type="AlphaFoldDB" id="A0A1J0KT91"/>
<reference evidence="2" key="1">
    <citation type="submission" date="2014-10" db="EMBL/GenBank/DDBJ databases">
        <authorList>
            <person name="Kuske C.R."/>
            <person name="Challacombe J.F."/>
            <person name="Daligault H.E."/>
            <person name="Davenport K.W."/>
            <person name="Johnson S.L."/>
            <person name="Siddaramappa S."/>
            <person name="Petersen J.M."/>
        </authorList>
    </citation>
    <scope>NUCLEOTIDE SEQUENCE [LARGE SCALE GENOMIC DNA]</scope>
    <source>
        <strain evidence="2">CA97-1460</strain>
    </source>
</reference>
<evidence type="ECO:0000313" key="1">
    <source>
        <dbReference type="EMBL" id="APC96895.1"/>
    </source>
</evidence>
<sequence length="29" mass="3355">MHQVVRLLTLKYEVTNGNTNGYTDKETKT</sequence>
<dbReference type="Proteomes" id="UP000182521">
    <property type="component" value="Chromosome"/>
</dbReference>
<dbReference type="EMBL" id="CP009654">
    <property type="protein sequence ID" value="APC96895.1"/>
    <property type="molecule type" value="Genomic_DNA"/>
</dbReference>
<name>A0A1J0KT91_9GAMM</name>
<keyword evidence="2" id="KW-1185">Reference proteome</keyword>
<accession>A0A1J0KT91</accession>
<organism evidence="1 2">
    <name type="scientific">Francisella frigiditurris</name>
    <dbReference type="NCBI Taxonomy" id="1542390"/>
    <lineage>
        <taxon>Bacteria</taxon>
        <taxon>Pseudomonadati</taxon>
        <taxon>Pseudomonadota</taxon>
        <taxon>Gammaproteobacteria</taxon>
        <taxon>Thiotrichales</taxon>
        <taxon>Francisellaceae</taxon>
        <taxon>Francisella</taxon>
    </lineage>
</organism>
<protein>
    <submittedName>
        <fullName evidence="1">Uncharacterized protein</fullName>
    </submittedName>
</protein>
<dbReference type="KEGG" id="frc:KX01_979"/>